<accession>A0A067MNA6</accession>
<evidence type="ECO:0000313" key="1">
    <source>
        <dbReference type="EMBL" id="KDQ17248.1"/>
    </source>
</evidence>
<dbReference type="Pfam" id="PF18759">
    <property type="entry name" value="Plavaka"/>
    <property type="match status" value="1"/>
</dbReference>
<evidence type="ECO:0000313" key="2">
    <source>
        <dbReference type="Proteomes" id="UP000027195"/>
    </source>
</evidence>
<dbReference type="Proteomes" id="UP000027195">
    <property type="component" value="Unassembled WGS sequence"/>
</dbReference>
<dbReference type="InterPro" id="IPR041078">
    <property type="entry name" value="Plavaka"/>
</dbReference>
<organism evidence="1 2">
    <name type="scientific">Botryobasidium botryosum (strain FD-172 SS1)</name>
    <dbReference type="NCBI Taxonomy" id="930990"/>
    <lineage>
        <taxon>Eukaryota</taxon>
        <taxon>Fungi</taxon>
        <taxon>Dikarya</taxon>
        <taxon>Basidiomycota</taxon>
        <taxon>Agaricomycotina</taxon>
        <taxon>Agaricomycetes</taxon>
        <taxon>Cantharellales</taxon>
        <taxon>Botryobasidiaceae</taxon>
        <taxon>Botryobasidium</taxon>
    </lineage>
</organism>
<protein>
    <submittedName>
        <fullName evidence="1">Uncharacterized protein</fullName>
    </submittedName>
</protein>
<dbReference type="OrthoDB" id="2576233at2759"/>
<gene>
    <name evidence="1" type="ORF">BOTBODRAFT_72566</name>
</gene>
<dbReference type="InParanoid" id="A0A067MNA6"/>
<keyword evidence="2" id="KW-1185">Reference proteome</keyword>
<dbReference type="AlphaFoldDB" id="A0A067MNA6"/>
<proteinExistence type="predicted"/>
<feature type="non-terminal residue" evidence="1">
    <location>
        <position position="855"/>
    </location>
</feature>
<reference evidence="2" key="1">
    <citation type="journal article" date="2014" name="Proc. Natl. Acad. Sci. U.S.A.">
        <title>Extensive sampling of basidiomycete genomes demonstrates inadequacy of the white-rot/brown-rot paradigm for wood decay fungi.</title>
        <authorList>
            <person name="Riley R."/>
            <person name="Salamov A.A."/>
            <person name="Brown D.W."/>
            <person name="Nagy L.G."/>
            <person name="Floudas D."/>
            <person name="Held B.W."/>
            <person name="Levasseur A."/>
            <person name="Lombard V."/>
            <person name="Morin E."/>
            <person name="Otillar R."/>
            <person name="Lindquist E.A."/>
            <person name="Sun H."/>
            <person name="LaButti K.M."/>
            <person name="Schmutz J."/>
            <person name="Jabbour D."/>
            <person name="Luo H."/>
            <person name="Baker S.E."/>
            <person name="Pisabarro A.G."/>
            <person name="Walton J.D."/>
            <person name="Blanchette R.A."/>
            <person name="Henrissat B."/>
            <person name="Martin F."/>
            <person name="Cullen D."/>
            <person name="Hibbett D.S."/>
            <person name="Grigoriev I.V."/>
        </authorList>
    </citation>
    <scope>NUCLEOTIDE SEQUENCE [LARGE SCALE GENOMIC DNA]</scope>
    <source>
        <strain evidence="2">FD-172 SS1</strain>
    </source>
</reference>
<dbReference type="EMBL" id="KL198024">
    <property type="protein sequence ID" value="KDQ17248.1"/>
    <property type="molecule type" value="Genomic_DNA"/>
</dbReference>
<sequence length="855" mass="96368">AEQGLKGVPVVVRFPGKAGAPVKEMLASSEYEELLKALESEDPNNVFAPFASELDYKLAEWAKTRGPGSTSLDELLAIPGVVDLLSLSFKNSKQLNAIIDKKLPGRPAFQREQIIVQGHAYDVYFRDIIACIRKLFGNPEFAPILVFAPERHYSDADQTLRLYHDMKTGKWWWMTQEALEKKNPGATIVPIIISSDKTQLTLFGNKTAYPIYITIGNLPKEVRRKPSLQSQVLLGYLPTTRLEHIKSKASRRRCLANLFHACMRRILAPLKELGASGINMASGDGVIRRVHPLFAIFVGDYPEQCLVSCCPYGRCPKCNVPPDELGEHDAKYPLRDLEAVLEAFGTPTDDPTAYKQACNGVGLHPVQEPFWQGLPYTHIFRSITPDNLHQMCQGVLKHLVGWLKSDAVFGPEEIDARCRRMSPNHNLRWFEKGISSLSKISGQEHRNIARILLGLVVDLPLPGGLDPARLVRAVRALLDFMYLARYPVHSTDSLKLLKDALTHFHKNKDIFLDLGARTNFNFPKLHALEHYFTSIMLFGTTDNYDTEYSERLHIDFAKDAYRASNRRDEYPQMTTWLIRKEKIQSFAKFIKWRLSGARPLQTPHLRFGPPSLQLRMAQRPLRSRPIDVLATEHGAPGFRYALSHFLVARRNPELSRQAVNRYAHLFVLPARVSIYQKAKFEAFDHLLGEASIVDTIHVRPQARTAVPARFDTALVRVGTASASGDKALQGLRVAQVRAIFTLPLKSARANSLVDATTGKPLHLAFVHWFSPFTTPRANHRMYRLTRSFDAINTSEGQGETPSCSVILLTQVVRSVHLFPAFGPVAPRDWSNTDSLEHAKAFYVNPFYDDTSYPII</sequence>
<feature type="non-terminal residue" evidence="1">
    <location>
        <position position="1"/>
    </location>
</feature>
<name>A0A067MNA6_BOTB1</name>
<dbReference type="HOGENOM" id="CLU_006344_4_3_1"/>